<gene>
    <name evidence="3" type="ORF">EV386_2202</name>
</gene>
<proteinExistence type="predicted"/>
<feature type="domain" description="Glucose/Sorbosone dehydrogenase" evidence="2">
    <location>
        <begin position="77"/>
        <end position="426"/>
    </location>
</feature>
<evidence type="ECO:0000259" key="2">
    <source>
        <dbReference type="Pfam" id="PF07995"/>
    </source>
</evidence>
<evidence type="ECO:0000256" key="1">
    <source>
        <dbReference type="SAM" id="MobiDB-lite"/>
    </source>
</evidence>
<feature type="compositionally biased region" description="Pro residues" evidence="1">
    <location>
        <begin position="43"/>
        <end position="63"/>
    </location>
</feature>
<keyword evidence="4" id="KW-1185">Reference proteome</keyword>
<dbReference type="Pfam" id="PF07995">
    <property type="entry name" value="GSDH"/>
    <property type="match status" value="1"/>
</dbReference>
<dbReference type="Gene3D" id="2.120.10.30">
    <property type="entry name" value="TolB, C-terminal domain"/>
    <property type="match status" value="1"/>
</dbReference>
<dbReference type="Proteomes" id="UP000293852">
    <property type="component" value="Unassembled WGS sequence"/>
</dbReference>
<sequence length="444" mass="45172">MDDDVRGLARRIAALVAAAALTLLVACDPDGHSTPADPAASAPAPPPAPAPPTAPAPGIAPPPAAVTATATTVASRLRAPWGLALLPDGRLLVTLRDEARLVVVDPDDGSVTAVVGPGAERLARETRPAGEGGLLGVALQPQPVGAVVPAEAADGPLTVFLYRTGADDNAVVRAPLTLTARGQAAPAPSLGALTTVLDGVRKAANHDGGRLAFGPDGYLYVTTGDAGDRPSAQDPHSLNGKILRVTTDGDPAPGNPFPDSPVWSLGHRNVQGIGWDAQRRMFASEFGQDTWDELNQIVRGGNYGWPLVEGAGAGAAGPAPGGGPAVVDGYTQPLVVWPTRDASPSGLAVTPDAIYLAALRGQRLWRVPWAPGAGPAAVPLTQGEETASPLGLGEPQALLTDEGRLRAVVADPDGSLWVLTNNTDGRGEPREGDDRLLHVTVSGG</sequence>
<comment type="caution">
    <text evidence="3">The sequence shown here is derived from an EMBL/GenBank/DDBJ whole genome shotgun (WGS) entry which is preliminary data.</text>
</comment>
<dbReference type="InterPro" id="IPR012938">
    <property type="entry name" value="Glc/Sorbosone_DH"/>
</dbReference>
<dbReference type="PANTHER" id="PTHR19328">
    <property type="entry name" value="HEDGEHOG-INTERACTING PROTEIN"/>
    <property type="match status" value="1"/>
</dbReference>
<dbReference type="PROSITE" id="PS51257">
    <property type="entry name" value="PROKAR_LIPOPROTEIN"/>
    <property type="match status" value="1"/>
</dbReference>
<dbReference type="AlphaFoldDB" id="A0A4Q7M713"/>
<dbReference type="PANTHER" id="PTHR19328:SF13">
    <property type="entry name" value="HIPL1 PROTEIN"/>
    <property type="match status" value="1"/>
</dbReference>
<dbReference type="RefSeq" id="WP_130414924.1">
    <property type="nucleotide sequence ID" value="NZ_SGWX01000001.1"/>
</dbReference>
<name>A0A4Q7M713_9MICO</name>
<accession>A0A4Q7M713</accession>
<organism evidence="3 4">
    <name type="scientific">Xylanimonas ulmi</name>
    <dbReference type="NCBI Taxonomy" id="228973"/>
    <lineage>
        <taxon>Bacteria</taxon>
        <taxon>Bacillati</taxon>
        <taxon>Actinomycetota</taxon>
        <taxon>Actinomycetes</taxon>
        <taxon>Micrococcales</taxon>
        <taxon>Promicromonosporaceae</taxon>
        <taxon>Xylanimonas</taxon>
    </lineage>
</organism>
<feature type="region of interest" description="Disordered" evidence="1">
    <location>
        <begin position="33"/>
        <end position="63"/>
    </location>
</feature>
<dbReference type="InterPro" id="IPR011041">
    <property type="entry name" value="Quinoprot_gluc/sorb_DH_b-prop"/>
</dbReference>
<protein>
    <submittedName>
        <fullName evidence="3">Glucose/arabinose dehydrogenase</fullName>
    </submittedName>
</protein>
<evidence type="ECO:0000313" key="4">
    <source>
        <dbReference type="Proteomes" id="UP000293852"/>
    </source>
</evidence>
<dbReference type="OrthoDB" id="9770043at2"/>
<dbReference type="InterPro" id="IPR011042">
    <property type="entry name" value="6-blade_b-propeller_TolB-like"/>
</dbReference>
<reference evidence="3 4" key="1">
    <citation type="submission" date="2019-02" db="EMBL/GenBank/DDBJ databases">
        <title>Sequencing the genomes of 1000 actinobacteria strains.</title>
        <authorList>
            <person name="Klenk H.-P."/>
        </authorList>
    </citation>
    <scope>NUCLEOTIDE SEQUENCE [LARGE SCALE GENOMIC DNA]</scope>
    <source>
        <strain evidence="3 4">DSM 16932</strain>
    </source>
</reference>
<dbReference type="SUPFAM" id="SSF50952">
    <property type="entry name" value="Soluble quinoprotein glucose dehydrogenase"/>
    <property type="match status" value="1"/>
</dbReference>
<evidence type="ECO:0000313" key="3">
    <source>
        <dbReference type="EMBL" id="RZS61889.1"/>
    </source>
</evidence>
<dbReference type="EMBL" id="SGWX01000001">
    <property type="protein sequence ID" value="RZS61889.1"/>
    <property type="molecule type" value="Genomic_DNA"/>
</dbReference>